<reference evidence="7 8" key="1">
    <citation type="journal article" date="2017" name="Int. J. Syst. Evol. Microbiol.">
        <title>Jeotgalibaca porci sp. nov. and Jeotgalibaca arthritidis sp. nov., isolated from pigs, and emended description of the genus Jeotgalibaca.</title>
        <authorList>
            <person name="Zamora L."/>
            <person name="Perez-Sancho M."/>
            <person name="Dominguez L."/>
            <person name="Fernandez-Garayzabal J.F."/>
            <person name="Vela A.I."/>
        </authorList>
    </citation>
    <scope>NUCLEOTIDE SEQUENCE [LARGE SCALE GENOMIC DNA]</scope>
    <source>
        <strain evidence="7 8">CCUG 69148</strain>
    </source>
</reference>
<proteinExistence type="predicted"/>
<feature type="transmembrane region" description="Helical" evidence="6">
    <location>
        <begin position="210"/>
        <end position="228"/>
    </location>
</feature>
<sequence>MNMIISAIAQGLIWSLLALGLFISYRVLNVADMSTEGSFTLGGAVGVTAITMGLNPFLAVILALIAGALAGAVTGFLITKLNISSLLAGILTMTGLYSINLRVMGKANVNLLGLDTIFSGVKAWNLPRHMDTILIGALFVLVIIALYSIFFKTEFGQALIATGDNQAMARSLGISTNMMTTIGLMMANGVIALSGAVIAQSNGYADIQMGIGAIVIGLASIIIGEVLFPHVSLKIRLACLIVGSVIYRLVMVLVLEANLNPNDFKLISAIMLALFLALPKMKDMYYVSKYRKKMAKTVSKQVKP</sequence>
<protein>
    <submittedName>
        <fullName evidence="7">ABC transporter permease</fullName>
    </submittedName>
</protein>
<dbReference type="GeneID" id="94551805"/>
<evidence type="ECO:0000313" key="8">
    <source>
        <dbReference type="Proteomes" id="UP000501830"/>
    </source>
</evidence>
<dbReference type="Pfam" id="PF02653">
    <property type="entry name" value="BPD_transp_2"/>
    <property type="match status" value="1"/>
</dbReference>
<organism evidence="7 8">
    <name type="scientific">Jeotgalibaca porci</name>
    <dbReference type="NCBI Taxonomy" id="1868793"/>
    <lineage>
        <taxon>Bacteria</taxon>
        <taxon>Bacillati</taxon>
        <taxon>Bacillota</taxon>
        <taxon>Bacilli</taxon>
        <taxon>Lactobacillales</taxon>
        <taxon>Carnobacteriaceae</taxon>
        <taxon>Jeotgalibaca</taxon>
    </lineage>
</organism>
<evidence type="ECO:0000256" key="2">
    <source>
        <dbReference type="ARBA" id="ARBA00022475"/>
    </source>
</evidence>
<feature type="transmembrane region" description="Helical" evidence="6">
    <location>
        <begin position="172"/>
        <end position="198"/>
    </location>
</feature>
<feature type="transmembrane region" description="Helical" evidence="6">
    <location>
        <begin position="86"/>
        <end position="105"/>
    </location>
</feature>
<gene>
    <name evidence="7" type="ORF">G7058_00860</name>
</gene>
<accession>A0A6G7WET6</accession>
<dbReference type="CDD" id="cd06574">
    <property type="entry name" value="TM_PBP1_branched-chain-AA_like"/>
    <property type="match status" value="1"/>
</dbReference>
<feature type="transmembrane region" description="Helical" evidence="6">
    <location>
        <begin position="7"/>
        <end position="28"/>
    </location>
</feature>
<dbReference type="RefSeq" id="WP_166061775.1">
    <property type="nucleotide sequence ID" value="NZ_CP049889.1"/>
</dbReference>
<feature type="transmembrane region" description="Helical" evidence="6">
    <location>
        <begin position="57"/>
        <end position="79"/>
    </location>
</feature>
<dbReference type="GO" id="GO:0005886">
    <property type="term" value="C:plasma membrane"/>
    <property type="evidence" value="ECO:0007669"/>
    <property type="project" value="UniProtKB-SubCell"/>
</dbReference>
<evidence type="ECO:0000256" key="1">
    <source>
        <dbReference type="ARBA" id="ARBA00004651"/>
    </source>
</evidence>
<feature type="transmembrane region" description="Helical" evidence="6">
    <location>
        <begin position="235"/>
        <end position="254"/>
    </location>
</feature>
<name>A0A6G7WET6_9LACT</name>
<dbReference type="GO" id="GO:0022857">
    <property type="term" value="F:transmembrane transporter activity"/>
    <property type="evidence" value="ECO:0007669"/>
    <property type="project" value="InterPro"/>
</dbReference>
<evidence type="ECO:0000256" key="6">
    <source>
        <dbReference type="SAM" id="Phobius"/>
    </source>
</evidence>
<feature type="transmembrane region" description="Helical" evidence="6">
    <location>
        <begin position="133"/>
        <end position="151"/>
    </location>
</feature>
<dbReference type="KEGG" id="jpo:G7058_00860"/>
<evidence type="ECO:0000256" key="5">
    <source>
        <dbReference type="ARBA" id="ARBA00023136"/>
    </source>
</evidence>
<keyword evidence="3 6" id="KW-0812">Transmembrane</keyword>
<dbReference type="PANTHER" id="PTHR32196:SF69">
    <property type="entry name" value="BRANCHED-CHAIN AMINO ACID TRANSPORT SYSTEM, PERMEASE PROTEIN"/>
    <property type="match status" value="1"/>
</dbReference>
<keyword evidence="2" id="KW-1003">Cell membrane</keyword>
<keyword evidence="5 6" id="KW-0472">Membrane</keyword>
<evidence type="ECO:0000256" key="4">
    <source>
        <dbReference type="ARBA" id="ARBA00022989"/>
    </source>
</evidence>
<dbReference type="PANTHER" id="PTHR32196">
    <property type="entry name" value="ABC TRANSPORTER PERMEASE PROTEIN YPHD-RELATED-RELATED"/>
    <property type="match status" value="1"/>
</dbReference>
<dbReference type="EMBL" id="CP049889">
    <property type="protein sequence ID" value="QIK50739.1"/>
    <property type="molecule type" value="Genomic_DNA"/>
</dbReference>
<keyword evidence="8" id="KW-1185">Reference proteome</keyword>
<dbReference type="AlphaFoldDB" id="A0A6G7WET6"/>
<dbReference type="InterPro" id="IPR001851">
    <property type="entry name" value="ABC_transp_permease"/>
</dbReference>
<evidence type="ECO:0000313" key="7">
    <source>
        <dbReference type="EMBL" id="QIK50739.1"/>
    </source>
</evidence>
<evidence type="ECO:0000256" key="3">
    <source>
        <dbReference type="ARBA" id="ARBA00022692"/>
    </source>
</evidence>
<comment type="subcellular location">
    <subcellularLocation>
        <location evidence="1">Cell membrane</location>
        <topology evidence="1">Multi-pass membrane protein</topology>
    </subcellularLocation>
</comment>
<dbReference type="Proteomes" id="UP000501830">
    <property type="component" value="Chromosome"/>
</dbReference>
<keyword evidence="4 6" id="KW-1133">Transmembrane helix</keyword>
<feature type="transmembrane region" description="Helical" evidence="6">
    <location>
        <begin position="266"/>
        <end position="287"/>
    </location>
</feature>